<dbReference type="EMBL" id="JARAKH010000039">
    <property type="protein sequence ID" value="KAK8382256.1"/>
    <property type="molecule type" value="Genomic_DNA"/>
</dbReference>
<accession>A0AAW0T4D9</accession>
<comment type="caution">
    <text evidence="2">The sequence shown here is derived from an EMBL/GenBank/DDBJ whole genome shotgun (WGS) entry which is preliminary data.</text>
</comment>
<evidence type="ECO:0000313" key="2">
    <source>
        <dbReference type="EMBL" id="KAK8382256.1"/>
    </source>
</evidence>
<feature type="signal peptide" evidence="1">
    <location>
        <begin position="1"/>
        <end position="25"/>
    </location>
</feature>
<reference evidence="2 3" key="1">
    <citation type="submission" date="2023-03" db="EMBL/GenBank/DDBJ databases">
        <title>High-quality genome of Scylla paramamosain provides insights in environmental adaptation.</title>
        <authorList>
            <person name="Zhang L."/>
        </authorList>
    </citation>
    <scope>NUCLEOTIDE SEQUENCE [LARGE SCALE GENOMIC DNA]</scope>
    <source>
        <strain evidence="2">LZ_2023a</strain>
        <tissue evidence="2">Muscle</tissue>
    </source>
</reference>
<evidence type="ECO:0000313" key="3">
    <source>
        <dbReference type="Proteomes" id="UP001487740"/>
    </source>
</evidence>
<feature type="chain" id="PRO_5043654123" evidence="1">
    <location>
        <begin position="26"/>
        <end position="294"/>
    </location>
</feature>
<keyword evidence="3" id="KW-1185">Reference proteome</keyword>
<sequence>MASLVTVAAAAVMVVVLVMGKGSYAQIPTEQDKYNYLKMVVAMEKCVGTQVATPPTLDLTQYLESLGVTTPVNPAFIQFPVYQAGHAPEPARTPQFTQVAPQNAQYFQPYYFSNNLQYYQPEQFNLANQYLKGWLSLRARRGAETEAAATELKEALAQRLSNITCILREVKLLDDNDQVNYDHVRQELLSAVAGQLREELSTAEGSCRAFSRCVPPHGPAAHPLARHLGPAIVYYRCMAQKKMAACMRQDLRKIGAEIGWQGGDNPLTTLLETPVLKQVEDLMLGDSGIPELLI</sequence>
<organism evidence="2 3">
    <name type="scientific">Scylla paramamosain</name>
    <name type="common">Mud crab</name>
    <dbReference type="NCBI Taxonomy" id="85552"/>
    <lineage>
        <taxon>Eukaryota</taxon>
        <taxon>Metazoa</taxon>
        <taxon>Ecdysozoa</taxon>
        <taxon>Arthropoda</taxon>
        <taxon>Crustacea</taxon>
        <taxon>Multicrustacea</taxon>
        <taxon>Malacostraca</taxon>
        <taxon>Eumalacostraca</taxon>
        <taxon>Eucarida</taxon>
        <taxon>Decapoda</taxon>
        <taxon>Pleocyemata</taxon>
        <taxon>Brachyura</taxon>
        <taxon>Eubrachyura</taxon>
        <taxon>Portunoidea</taxon>
        <taxon>Portunidae</taxon>
        <taxon>Portuninae</taxon>
        <taxon>Scylla</taxon>
    </lineage>
</organism>
<protein>
    <submittedName>
        <fullName evidence="2">Uncharacterized protein</fullName>
    </submittedName>
</protein>
<name>A0AAW0T4D9_SCYPA</name>
<proteinExistence type="predicted"/>
<evidence type="ECO:0000256" key="1">
    <source>
        <dbReference type="SAM" id="SignalP"/>
    </source>
</evidence>
<gene>
    <name evidence="2" type="ORF">O3P69_015290</name>
</gene>
<dbReference type="AlphaFoldDB" id="A0AAW0T4D9"/>
<dbReference type="Proteomes" id="UP001487740">
    <property type="component" value="Unassembled WGS sequence"/>
</dbReference>
<keyword evidence="1" id="KW-0732">Signal</keyword>